<name>E0UE52_GLOV7</name>
<dbReference type="EMBL" id="CP002198">
    <property type="protein sequence ID" value="ADN14177.1"/>
    <property type="molecule type" value="Genomic_DNA"/>
</dbReference>
<evidence type="ECO:0000313" key="1">
    <source>
        <dbReference type="EMBL" id="ADN14177.1"/>
    </source>
</evidence>
<dbReference type="STRING" id="497965.Cyan7822_2198"/>
<dbReference type="RefSeq" id="WP_013322282.1">
    <property type="nucleotide sequence ID" value="NC_014501.1"/>
</dbReference>
<protein>
    <submittedName>
        <fullName evidence="1">Uncharacterized protein</fullName>
    </submittedName>
</protein>
<accession>E0UE52</accession>
<reference evidence="2" key="1">
    <citation type="journal article" date="2011" name="MBio">
        <title>Novel metabolic attributes of the genus Cyanothece, comprising a group of unicellular nitrogen-fixing Cyanobacteria.</title>
        <authorList>
            <person name="Bandyopadhyay A."/>
            <person name="Elvitigala T."/>
            <person name="Welsh E."/>
            <person name="Stockel J."/>
            <person name="Liberton M."/>
            <person name="Min H."/>
            <person name="Sherman L.A."/>
            <person name="Pakrasi H.B."/>
        </authorList>
    </citation>
    <scope>NUCLEOTIDE SEQUENCE [LARGE SCALE GENOMIC DNA]</scope>
    <source>
        <strain evidence="2">PCC 7822</strain>
    </source>
</reference>
<sequence length="62" mass="6915">MVTEAQAQKSYTPAEYLELEVNSEEWLLSEYSGEDAALSLASIALQIPLSDLYDKVDFEAEV</sequence>
<dbReference type="KEGG" id="cyj:Cyan7822_2198"/>
<evidence type="ECO:0000313" key="2">
    <source>
        <dbReference type="Proteomes" id="UP000008206"/>
    </source>
</evidence>
<proteinExistence type="predicted"/>
<dbReference type="AlphaFoldDB" id="E0UE52"/>
<organism evidence="1 2">
    <name type="scientific">Gloeothece verrucosa (strain PCC 7822)</name>
    <name type="common">Cyanothece sp. (strain PCC 7822)</name>
    <dbReference type="NCBI Taxonomy" id="497965"/>
    <lineage>
        <taxon>Bacteria</taxon>
        <taxon>Bacillati</taxon>
        <taxon>Cyanobacteriota</taxon>
        <taxon>Cyanophyceae</taxon>
        <taxon>Oscillatoriophycideae</taxon>
        <taxon>Chroococcales</taxon>
        <taxon>Aphanothecaceae</taxon>
        <taxon>Gloeothece</taxon>
        <taxon>Gloeothece verrucosa</taxon>
    </lineage>
</organism>
<keyword evidence="2" id="KW-1185">Reference proteome</keyword>
<gene>
    <name evidence="1" type="ordered locus">Cyan7822_2198</name>
</gene>
<dbReference type="HOGENOM" id="CLU_2896567_0_0_3"/>
<dbReference type="Proteomes" id="UP000008206">
    <property type="component" value="Chromosome"/>
</dbReference>